<accession>A0ABV6YJZ1</accession>
<gene>
    <name evidence="2" type="ORF">ACFL6M_03590</name>
</gene>
<dbReference type="Proteomes" id="UP001593833">
    <property type="component" value="Unassembled WGS sequence"/>
</dbReference>
<evidence type="ECO:0000313" key="3">
    <source>
        <dbReference type="Proteomes" id="UP001593833"/>
    </source>
</evidence>
<evidence type="ECO:0000313" key="2">
    <source>
        <dbReference type="EMBL" id="MFC1572663.1"/>
    </source>
</evidence>
<dbReference type="Gene3D" id="2.60.40.4070">
    <property type="match status" value="1"/>
</dbReference>
<dbReference type="InterPro" id="IPR025965">
    <property type="entry name" value="FlgD/Vpr_Ig-like"/>
</dbReference>
<evidence type="ECO:0000259" key="1">
    <source>
        <dbReference type="Pfam" id="PF13860"/>
    </source>
</evidence>
<proteinExistence type="predicted"/>
<protein>
    <submittedName>
        <fullName evidence="2">FlgD immunoglobulin-like domain containing protein</fullName>
    </submittedName>
</protein>
<comment type="caution">
    <text evidence="2">The sequence shown here is derived from an EMBL/GenBank/DDBJ whole genome shotgun (WGS) entry which is preliminary data.</text>
</comment>
<name>A0ABV6YJZ1_UNCEI</name>
<organism evidence="2 3">
    <name type="scientific">Eiseniibacteriota bacterium</name>
    <dbReference type="NCBI Taxonomy" id="2212470"/>
    <lineage>
        <taxon>Bacteria</taxon>
        <taxon>Candidatus Eiseniibacteriota</taxon>
    </lineage>
</organism>
<dbReference type="EMBL" id="JBHPKH010000028">
    <property type="protein sequence ID" value="MFC1572663.1"/>
    <property type="molecule type" value="Genomic_DNA"/>
</dbReference>
<dbReference type="Pfam" id="PF13860">
    <property type="entry name" value="FlgD_ig"/>
    <property type="match status" value="1"/>
</dbReference>
<dbReference type="Gene3D" id="2.60.120.430">
    <property type="entry name" value="Galactose-binding lectin"/>
    <property type="match status" value="1"/>
</dbReference>
<reference evidence="2 3" key="1">
    <citation type="submission" date="2024-09" db="EMBL/GenBank/DDBJ databases">
        <authorList>
            <person name="D'Angelo T."/>
        </authorList>
    </citation>
    <scope>NUCLEOTIDE SEQUENCE [LARGE SCALE GENOMIC DNA]</scope>
    <source>
        <strain evidence="2">SAG AM-320-E07</strain>
    </source>
</reference>
<keyword evidence="3" id="KW-1185">Reference proteome</keyword>
<sequence>MTREGIVGMVLVLILSVAVTVPAWAQERVSEHLAIEVDVSAEWQGTGVMLGLGELTLIYAKGLYAITDQMPPGPGSWQYWWGPSGQQVSSNSSFLAPGLSRHCLIARIGETGEPFAIGEFRYFVAETAGELFLAVNDQESTTNHGALYAFLWGPWPAGAVLDGDHRWITDRLGLQESRPNPFDGRTAISYAVPIDGFVEVSILDTQGRVQRVLLSERTTAGTYATEWDGRDEVGNQLASGAYYCRVAVDGTSSANKLILLR</sequence>
<feature type="domain" description="FlgD/Vpr Ig-like" evidence="1">
    <location>
        <begin position="198"/>
        <end position="249"/>
    </location>
</feature>